<dbReference type="InterPro" id="IPR010430">
    <property type="entry name" value="DUF1028"/>
</dbReference>
<dbReference type="PANTHER" id="PTHR39328">
    <property type="entry name" value="BLL2871 PROTEIN"/>
    <property type="match status" value="1"/>
</dbReference>
<dbReference type="Pfam" id="PF08823">
    <property type="entry name" value="PG_binding_2"/>
    <property type="match status" value="1"/>
</dbReference>
<dbReference type="EMBL" id="JAGFNS010000008">
    <property type="protein sequence ID" value="MBO3738680.1"/>
    <property type="molecule type" value="Genomic_DNA"/>
</dbReference>
<dbReference type="InterPro" id="IPR014927">
    <property type="entry name" value="PG-bd_2"/>
</dbReference>
<evidence type="ECO:0000259" key="1">
    <source>
        <dbReference type="Pfam" id="PF08823"/>
    </source>
</evidence>
<gene>
    <name evidence="2" type="ORF">J5X75_14225</name>
</gene>
<dbReference type="PANTHER" id="PTHR39328:SF1">
    <property type="entry name" value="BLL2871 PROTEIN"/>
    <property type="match status" value="1"/>
</dbReference>
<reference evidence="2 3" key="1">
    <citation type="submission" date="2021-03" db="EMBL/GenBank/DDBJ databases">
        <title>Actinoplanes flavus sp. nov., a novel actinomycete isolated from Coconut Palm rhizosphere soil.</title>
        <authorList>
            <person name="Luo X."/>
        </authorList>
    </citation>
    <scope>NUCLEOTIDE SEQUENCE [LARGE SCALE GENOMIC DNA]</scope>
    <source>
        <strain evidence="2 3">NEAU-H7</strain>
    </source>
</reference>
<protein>
    <submittedName>
        <fullName evidence="2">DUF1028 domain-containing protein</fullName>
    </submittedName>
</protein>
<dbReference type="Gene3D" id="3.60.20.10">
    <property type="entry name" value="Glutamine Phosphoribosylpyrophosphate, subunit 1, domain 1"/>
    <property type="match status" value="1"/>
</dbReference>
<dbReference type="Proteomes" id="UP000679690">
    <property type="component" value="Unassembled WGS sequence"/>
</dbReference>
<evidence type="ECO:0000313" key="3">
    <source>
        <dbReference type="Proteomes" id="UP000679690"/>
    </source>
</evidence>
<dbReference type="InterPro" id="IPR029055">
    <property type="entry name" value="Ntn_hydrolases_N"/>
</dbReference>
<sequence length="282" mass="28542">MTFSIVARSADGTTLGVAVASRFLGAGAAVPAALADVGAVATQSYANLAYRPQALALLGTGVPATATVAALIAGDTGPVGHRQVGVVGADGPGATFTGDQCHPWAGGTAGDGYAIQGNMLAGPRVVADMEAAWLAGADQPRFPYRLLEALRAGDQAGGDRRGRQSAALLVVAKGMGYGGTSDVLADLRVDDHPDPVAELGRLLELHTLYFERPDPATLIPLTGAIGDEVRARLAKAGHGDPDLDEALAGWAGIENLEERVVPGAIDPLVLAQLRSSDQGGAA</sequence>
<dbReference type="Pfam" id="PF06267">
    <property type="entry name" value="DUF1028"/>
    <property type="match status" value="1"/>
</dbReference>
<evidence type="ECO:0000313" key="2">
    <source>
        <dbReference type="EMBL" id="MBO3738680.1"/>
    </source>
</evidence>
<organism evidence="2 3">
    <name type="scientific">Actinoplanes flavus</name>
    <dbReference type="NCBI Taxonomy" id="2820290"/>
    <lineage>
        <taxon>Bacteria</taxon>
        <taxon>Bacillati</taxon>
        <taxon>Actinomycetota</taxon>
        <taxon>Actinomycetes</taxon>
        <taxon>Micromonosporales</taxon>
        <taxon>Micromonosporaceae</taxon>
        <taxon>Actinoplanes</taxon>
    </lineage>
</organism>
<name>A0ABS3UIT9_9ACTN</name>
<feature type="domain" description="Putative peptidoglycan binding" evidence="1">
    <location>
        <begin position="209"/>
        <end position="271"/>
    </location>
</feature>
<dbReference type="SUPFAM" id="SSF56235">
    <property type="entry name" value="N-terminal nucleophile aminohydrolases (Ntn hydrolases)"/>
    <property type="match status" value="1"/>
</dbReference>
<keyword evidence="3" id="KW-1185">Reference proteome</keyword>
<dbReference type="RefSeq" id="WP_208467836.1">
    <property type="nucleotide sequence ID" value="NZ_JAGFNS010000008.1"/>
</dbReference>
<comment type="caution">
    <text evidence="2">The sequence shown here is derived from an EMBL/GenBank/DDBJ whole genome shotgun (WGS) entry which is preliminary data.</text>
</comment>
<proteinExistence type="predicted"/>
<accession>A0ABS3UIT9</accession>